<dbReference type="Proteomes" id="UP001357485">
    <property type="component" value="Unassembled WGS sequence"/>
</dbReference>
<dbReference type="EMBL" id="JAVRRA010004429">
    <property type="protein sequence ID" value="KAK5275512.1"/>
    <property type="molecule type" value="Genomic_DNA"/>
</dbReference>
<reference evidence="2 3" key="1">
    <citation type="submission" date="2023-08" db="EMBL/GenBank/DDBJ databases">
        <title>Black Yeasts Isolated from many extreme environments.</title>
        <authorList>
            <person name="Coleine C."/>
            <person name="Stajich J.E."/>
            <person name="Selbmann L."/>
        </authorList>
    </citation>
    <scope>NUCLEOTIDE SEQUENCE [LARGE SCALE GENOMIC DNA]</scope>
    <source>
        <strain evidence="2 3">CCFEE 536</strain>
    </source>
</reference>
<evidence type="ECO:0000256" key="1">
    <source>
        <dbReference type="SAM" id="MobiDB-lite"/>
    </source>
</evidence>
<accession>A0ABR0M280</accession>
<keyword evidence="3" id="KW-1185">Reference proteome</keyword>
<comment type="caution">
    <text evidence="2">The sequence shown here is derived from an EMBL/GenBank/DDBJ whole genome shotgun (WGS) entry which is preliminary data.</text>
</comment>
<gene>
    <name evidence="2" type="ORF">LTR16_012408</name>
</gene>
<name>A0ABR0M280_9PEZI</name>
<sequence>MPQDLHDDTSAIGPALEPQGSISMANPYASGTASAPQSPYTSERLLIRDLTMPPMPNFNIPQSPPSSPSAI</sequence>
<protein>
    <submittedName>
        <fullName evidence="2">Uncharacterized protein</fullName>
    </submittedName>
</protein>
<feature type="compositionally biased region" description="Pro residues" evidence="1">
    <location>
        <begin position="62"/>
        <end position="71"/>
    </location>
</feature>
<evidence type="ECO:0000313" key="2">
    <source>
        <dbReference type="EMBL" id="KAK5275512.1"/>
    </source>
</evidence>
<proteinExistence type="predicted"/>
<feature type="region of interest" description="Disordered" evidence="1">
    <location>
        <begin position="1"/>
        <end position="71"/>
    </location>
</feature>
<feature type="non-terminal residue" evidence="2">
    <location>
        <position position="71"/>
    </location>
</feature>
<evidence type="ECO:0000313" key="3">
    <source>
        <dbReference type="Proteomes" id="UP001357485"/>
    </source>
</evidence>
<feature type="compositionally biased region" description="Polar residues" evidence="1">
    <location>
        <begin position="20"/>
        <end position="41"/>
    </location>
</feature>
<organism evidence="2 3">
    <name type="scientific">Cryomyces antarcticus</name>
    <dbReference type="NCBI Taxonomy" id="329879"/>
    <lineage>
        <taxon>Eukaryota</taxon>
        <taxon>Fungi</taxon>
        <taxon>Dikarya</taxon>
        <taxon>Ascomycota</taxon>
        <taxon>Pezizomycotina</taxon>
        <taxon>Dothideomycetes</taxon>
        <taxon>Dothideomycetes incertae sedis</taxon>
        <taxon>Cryomyces</taxon>
    </lineage>
</organism>